<comment type="caution">
    <text evidence="1">The sequence shown here is derived from an EMBL/GenBank/DDBJ whole genome shotgun (WGS) entry which is preliminary data.</text>
</comment>
<sequence length="180" mass="19625">MRTKLAAREVKWHVSTSASTEVSPEFFSASSFPEQVLRATPSIDYIEYTGENTYTATVTQTSFPLVTLTPKMTFEINVSEPAADKIITSVKLIDQQMEATGPSFATRIILAASRGVQTESTTTFELSDTTLTASAFVNITMKIPRWVPIPTKTIQSGGQTSMEKQVTSDLQSTISALSTK</sequence>
<name>A0A9W7KTS9_9STRA</name>
<dbReference type="EMBL" id="BRXW01000161">
    <property type="protein sequence ID" value="GMI11327.1"/>
    <property type="molecule type" value="Genomic_DNA"/>
</dbReference>
<dbReference type="OrthoDB" id="203622at2759"/>
<dbReference type="AlphaFoldDB" id="A0A9W7KTS9"/>
<evidence type="ECO:0000313" key="1">
    <source>
        <dbReference type="EMBL" id="GMI11327.1"/>
    </source>
</evidence>
<reference evidence="2" key="1">
    <citation type="journal article" date="2023" name="Commun. Biol.">
        <title>Genome analysis of Parmales, the sister group of diatoms, reveals the evolutionary specialization of diatoms from phago-mixotrophs to photoautotrophs.</title>
        <authorList>
            <person name="Ban H."/>
            <person name="Sato S."/>
            <person name="Yoshikawa S."/>
            <person name="Yamada K."/>
            <person name="Nakamura Y."/>
            <person name="Ichinomiya M."/>
            <person name="Sato N."/>
            <person name="Blanc-Mathieu R."/>
            <person name="Endo H."/>
            <person name="Kuwata A."/>
            <person name="Ogata H."/>
        </authorList>
    </citation>
    <scope>NUCLEOTIDE SEQUENCE [LARGE SCALE GENOMIC DNA]</scope>
    <source>
        <strain evidence="2">NIES 3700</strain>
    </source>
</reference>
<keyword evidence="2" id="KW-1185">Reference proteome</keyword>
<dbReference type="Proteomes" id="UP001165122">
    <property type="component" value="Unassembled WGS sequence"/>
</dbReference>
<proteinExistence type="predicted"/>
<gene>
    <name evidence="1" type="ORF">TrLO_g7762</name>
</gene>
<protein>
    <submittedName>
        <fullName evidence="1">Uncharacterized protein</fullName>
    </submittedName>
</protein>
<accession>A0A9W7KTS9</accession>
<evidence type="ECO:0000313" key="2">
    <source>
        <dbReference type="Proteomes" id="UP001165122"/>
    </source>
</evidence>
<organism evidence="1 2">
    <name type="scientific">Triparma laevis f. longispina</name>
    <dbReference type="NCBI Taxonomy" id="1714387"/>
    <lineage>
        <taxon>Eukaryota</taxon>
        <taxon>Sar</taxon>
        <taxon>Stramenopiles</taxon>
        <taxon>Ochrophyta</taxon>
        <taxon>Bolidophyceae</taxon>
        <taxon>Parmales</taxon>
        <taxon>Triparmaceae</taxon>
        <taxon>Triparma</taxon>
    </lineage>
</organism>